<feature type="region of interest" description="Disordered" evidence="1">
    <location>
        <begin position="17"/>
        <end position="66"/>
    </location>
</feature>
<dbReference type="HOGENOM" id="CLU_2500120_0_0_1"/>
<feature type="compositionally biased region" description="Basic and acidic residues" evidence="1">
    <location>
        <begin position="37"/>
        <end position="48"/>
    </location>
</feature>
<reference evidence="3" key="2">
    <citation type="submission" date="2020-05" db="UniProtKB">
        <authorList>
            <consortium name="EnsemblMetazoa"/>
        </authorList>
    </citation>
    <scope>IDENTIFICATION</scope>
    <source>
        <strain evidence="3">JHB</strain>
    </source>
</reference>
<accession>B0X6U0</accession>
<feature type="compositionally biased region" description="Basic residues" evidence="1">
    <location>
        <begin position="17"/>
        <end position="26"/>
    </location>
</feature>
<evidence type="ECO:0000256" key="1">
    <source>
        <dbReference type="SAM" id="MobiDB-lite"/>
    </source>
</evidence>
<organism>
    <name type="scientific">Culex quinquefasciatus</name>
    <name type="common">Southern house mosquito</name>
    <name type="synonym">Culex pungens</name>
    <dbReference type="NCBI Taxonomy" id="7176"/>
    <lineage>
        <taxon>Eukaryota</taxon>
        <taxon>Metazoa</taxon>
        <taxon>Ecdysozoa</taxon>
        <taxon>Arthropoda</taxon>
        <taxon>Hexapoda</taxon>
        <taxon>Insecta</taxon>
        <taxon>Pterygota</taxon>
        <taxon>Neoptera</taxon>
        <taxon>Endopterygota</taxon>
        <taxon>Diptera</taxon>
        <taxon>Nematocera</taxon>
        <taxon>Culicoidea</taxon>
        <taxon>Culicidae</taxon>
        <taxon>Culicinae</taxon>
        <taxon>Culicini</taxon>
        <taxon>Culex</taxon>
        <taxon>Culex</taxon>
    </lineage>
</organism>
<sequence length="86" mass="9647">MTPHQECECGNVEMWKPRKKQKKKSNKSTFAATGGKQEGDANESDKDNVGMSGADVKDSLNDDLQTKKIVDQTRAVRKSVNMCRRM</sequence>
<dbReference type="VEuPathDB" id="VectorBase:CPIJ015306"/>
<reference evidence="2" key="1">
    <citation type="submission" date="2007-03" db="EMBL/GenBank/DDBJ databases">
        <title>Annotation of Culex pipiens quinquefasciatus.</title>
        <authorList>
            <consortium name="The Broad Institute Genome Sequencing Platform"/>
            <person name="Atkinson P.W."/>
            <person name="Hemingway J."/>
            <person name="Christensen B.M."/>
            <person name="Higgs S."/>
            <person name="Kodira C."/>
            <person name="Hannick L."/>
            <person name="Megy K."/>
            <person name="O'Leary S."/>
            <person name="Pearson M."/>
            <person name="Haas B.J."/>
            <person name="Mauceli E."/>
            <person name="Wortman J.R."/>
            <person name="Lee N.H."/>
            <person name="Guigo R."/>
            <person name="Stanke M."/>
            <person name="Alvarado L."/>
            <person name="Amedeo P."/>
            <person name="Antoine C.H."/>
            <person name="Arensburger P."/>
            <person name="Bidwell S.L."/>
            <person name="Crawford M."/>
            <person name="Camaro F."/>
            <person name="Devon K."/>
            <person name="Engels R."/>
            <person name="Hammond M."/>
            <person name="Howarth C."/>
            <person name="Koehrsen M."/>
            <person name="Lawson D."/>
            <person name="Montgomery P."/>
            <person name="Nene V."/>
            <person name="Nusbaum C."/>
            <person name="Puiu D."/>
            <person name="Romero-Severson J."/>
            <person name="Severson D.W."/>
            <person name="Shumway M."/>
            <person name="Sisk P."/>
            <person name="Stolte C."/>
            <person name="Zeng Q."/>
            <person name="Eisenstadt E."/>
            <person name="Fraser-Liggett C."/>
            <person name="Strausberg R."/>
            <person name="Galagan J."/>
            <person name="Birren B."/>
            <person name="Collins F.H."/>
        </authorList>
    </citation>
    <scope>NUCLEOTIDE SEQUENCE [LARGE SCALE GENOMIC DNA]</scope>
    <source>
        <strain evidence="2">JHB</strain>
    </source>
</reference>
<proteinExistence type="predicted"/>
<gene>
    <name evidence="3" type="primary">6048441</name>
    <name evidence="2" type="ORF">CpipJ_CPIJ015306</name>
</gene>
<evidence type="ECO:0000313" key="2">
    <source>
        <dbReference type="EMBL" id="EDS41611.1"/>
    </source>
</evidence>
<keyword evidence="4" id="KW-1185">Reference proteome</keyword>
<evidence type="ECO:0000313" key="4">
    <source>
        <dbReference type="Proteomes" id="UP000002320"/>
    </source>
</evidence>
<evidence type="ECO:0000313" key="3">
    <source>
        <dbReference type="EnsemblMetazoa" id="CPIJ015306-PA"/>
    </source>
</evidence>
<dbReference type="AlphaFoldDB" id="B0X6U0"/>
<dbReference type="EMBL" id="DS232423">
    <property type="protein sequence ID" value="EDS41611.1"/>
    <property type="molecule type" value="Genomic_DNA"/>
</dbReference>
<dbReference type="Proteomes" id="UP000002320">
    <property type="component" value="Unassembled WGS sequence"/>
</dbReference>
<protein>
    <submittedName>
        <fullName evidence="2 3">Uncharacterized protein</fullName>
    </submittedName>
</protein>
<dbReference type="KEGG" id="cqu:CpipJ_CPIJ015306"/>
<feature type="compositionally biased region" description="Basic and acidic residues" evidence="1">
    <location>
        <begin position="55"/>
        <end position="66"/>
    </location>
</feature>
<name>B0X6U0_CULQU</name>
<dbReference type="EnsemblMetazoa" id="CPIJ015306-RA">
    <property type="protein sequence ID" value="CPIJ015306-PA"/>
    <property type="gene ID" value="CPIJ015306"/>
</dbReference>
<dbReference type="InParanoid" id="B0X6U0"/>